<evidence type="ECO:0000256" key="4">
    <source>
        <dbReference type="ARBA" id="ARBA00023033"/>
    </source>
</evidence>
<protein>
    <submittedName>
        <fullName evidence="6">Alkanesulfonate monooxygenase</fullName>
    </submittedName>
</protein>
<dbReference type="PANTHER" id="PTHR42847">
    <property type="entry name" value="ALKANESULFONATE MONOOXYGENASE"/>
    <property type="match status" value="1"/>
</dbReference>
<gene>
    <name evidence="6" type="ORF">ADU59_15935</name>
</gene>
<keyword evidence="1" id="KW-0285">Flavoprotein</keyword>
<dbReference type="Gene3D" id="3.20.20.30">
    <property type="entry name" value="Luciferase-like domain"/>
    <property type="match status" value="1"/>
</dbReference>
<dbReference type="PANTHER" id="PTHR42847:SF9">
    <property type="entry name" value="BLL6451 PROTEIN"/>
    <property type="match status" value="1"/>
</dbReference>
<dbReference type="PATRIC" id="fig|1612624.7.peg.5114"/>
<organism evidence="6 7">
    <name type="scientific">Pararhizobium polonicum</name>
    <dbReference type="NCBI Taxonomy" id="1612624"/>
    <lineage>
        <taxon>Bacteria</taxon>
        <taxon>Pseudomonadati</taxon>
        <taxon>Pseudomonadota</taxon>
        <taxon>Alphaproteobacteria</taxon>
        <taxon>Hyphomicrobiales</taxon>
        <taxon>Rhizobiaceae</taxon>
        <taxon>Rhizobium/Agrobacterium group</taxon>
        <taxon>Pararhizobium</taxon>
    </lineage>
</organism>
<sequence length="374" mass="40501">MPVEIIGYIGNHNASETIPAAGPVINPEHIAAAAAIHENGGFDRVLFAFHSTSPESILIAQHVAARTTKLKLMIAHRPGFTAPTLAARQLATLDHLSNGRVSVHIITGGNDQELAQDGDRLTKDERYARTSEYLDIVREEWTSERPFDYDGTYYQVKGGFSHVKPQGPDGIPVYFGGSSEAAIAVAGKHADIYALWGETYAQVAETIKRIRQAAAPYGRRPRFSLSLRPILADTEEEAWAKAGRLLERAKALRASAAGERLINVNASAADHQPPNEGSRRLLAAAAQGARLDKRLWTEMAALTGASGNSTSLVGTPDQVAEALLDYYDLGVTTFLIRGFDPLEDAFHYGRDLIPRVRALVAERDASASRAQAAE</sequence>
<keyword evidence="4 6" id="KW-0503">Monooxygenase</keyword>
<evidence type="ECO:0000259" key="5">
    <source>
        <dbReference type="Pfam" id="PF00296"/>
    </source>
</evidence>
<evidence type="ECO:0000313" key="6">
    <source>
        <dbReference type="EMBL" id="OBZ94662.1"/>
    </source>
</evidence>
<dbReference type="InterPro" id="IPR011251">
    <property type="entry name" value="Luciferase-like_dom"/>
</dbReference>
<dbReference type="STRING" id="1612624.ADU59_15935"/>
<dbReference type="EMBL" id="LGLV01000009">
    <property type="protein sequence ID" value="OBZ94662.1"/>
    <property type="molecule type" value="Genomic_DNA"/>
</dbReference>
<dbReference type="InterPro" id="IPR036661">
    <property type="entry name" value="Luciferase-like_sf"/>
</dbReference>
<evidence type="ECO:0000256" key="2">
    <source>
        <dbReference type="ARBA" id="ARBA00022643"/>
    </source>
</evidence>
<keyword evidence="2" id="KW-0288">FMN</keyword>
<dbReference type="CDD" id="cd01094">
    <property type="entry name" value="Alkanesulfonate_monoxygenase"/>
    <property type="match status" value="1"/>
</dbReference>
<comment type="caution">
    <text evidence="6">The sequence shown here is derived from an EMBL/GenBank/DDBJ whole genome shotgun (WGS) entry which is preliminary data.</text>
</comment>
<feature type="domain" description="Luciferase-like" evidence="5">
    <location>
        <begin position="19"/>
        <end position="332"/>
    </location>
</feature>
<proteinExistence type="predicted"/>
<dbReference type="OrthoDB" id="9814695at2"/>
<dbReference type="GO" id="GO:0046306">
    <property type="term" value="P:alkanesulfonate catabolic process"/>
    <property type="evidence" value="ECO:0007669"/>
    <property type="project" value="TreeGrafter"/>
</dbReference>
<keyword evidence="7" id="KW-1185">Reference proteome</keyword>
<dbReference type="InterPro" id="IPR050172">
    <property type="entry name" value="SsuD_RutA_monooxygenase"/>
</dbReference>
<evidence type="ECO:0000256" key="3">
    <source>
        <dbReference type="ARBA" id="ARBA00023002"/>
    </source>
</evidence>
<dbReference type="GO" id="GO:0008726">
    <property type="term" value="F:alkanesulfonate monooxygenase activity"/>
    <property type="evidence" value="ECO:0007669"/>
    <property type="project" value="TreeGrafter"/>
</dbReference>
<evidence type="ECO:0000256" key="1">
    <source>
        <dbReference type="ARBA" id="ARBA00022630"/>
    </source>
</evidence>
<keyword evidence="3" id="KW-0560">Oxidoreductase</keyword>
<dbReference type="SUPFAM" id="SSF51679">
    <property type="entry name" value="Bacterial luciferase-like"/>
    <property type="match status" value="1"/>
</dbReference>
<name>A0A1C7P066_9HYPH</name>
<evidence type="ECO:0000313" key="7">
    <source>
        <dbReference type="Proteomes" id="UP000093111"/>
    </source>
</evidence>
<reference evidence="6 7" key="1">
    <citation type="journal article" date="2016" name="Syst. Appl. Microbiol.">
        <title>Pararhizobium polonicum sp. nov. isolated from tumors on stone fruit rootstocks.</title>
        <authorList>
            <person name="Pulawska J."/>
            <person name="Kuzmanovic N."/>
            <person name="Willems A."/>
            <person name="Pothier J.F."/>
        </authorList>
    </citation>
    <scope>NUCLEOTIDE SEQUENCE [LARGE SCALE GENOMIC DNA]</scope>
    <source>
        <strain evidence="6 7">F5.1</strain>
    </source>
</reference>
<accession>A0A1C7P066</accession>
<dbReference type="AlphaFoldDB" id="A0A1C7P066"/>
<dbReference type="Proteomes" id="UP000093111">
    <property type="component" value="Unassembled WGS sequence"/>
</dbReference>
<dbReference type="RefSeq" id="WP_068955112.1">
    <property type="nucleotide sequence ID" value="NZ_LGLV01000009.1"/>
</dbReference>
<dbReference type="Pfam" id="PF00296">
    <property type="entry name" value="Bac_luciferase"/>
    <property type="match status" value="1"/>
</dbReference>